<protein>
    <submittedName>
        <fullName evidence="2">Uncharacterized protein</fullName>
    </submittedName>
</protein>
<feature type="transmembrane region" description="Helical" evidence="1">
    <location>
        <begin position="41"/>
        <end position="59"/>
    </location>
</feature>
<keyword evidence="1" id="KW-0472">Membrane</keyword>
<dbReference type="RefSeq" id="WP_120730630.1">
    <property type="nucleotide sequence ID" value="NZ_RBAK01000010.1"/>
</dbReference>
<evidence type="ECO:0000256" key="1">
    <source>
        <dbReference type="SAM" id="Phobius"/>
    </source>
</evidence>
<keyword evidence="1" id="KW-1133">Transmembrane helix</keyword>
<keyword evidence="3" id="KW-1185">Reference proteome</keyword>
<dbReference type="OrthoDB" id="3347416at2"/>
<reference evidence="2 3" key="1">
    <citation type="journal article" date="2004" name="Syst. Appl. Microbiol.">
        <title>Cryptoendolithic actinomycetes from antarctic sandstone rock samples: Micromonospora endolithica sp. nov. and two isolates related to Micromonospora coerulea Jensen 1932.</title>
        <authorList>
            <person name="Hirsch P."/>
            <person name="Mevs U."/>
            <person name="Kroppenstedt R.M."/>
            <person name="Schumann P."/>
            <person name="Stackebrandt E."/>
        </authorList>
    </citation>
    <scope>NUCLEOTIDE SEQUENCE [LARGE SCALE GENOMIC DNA]</scope>
    <source>
        <strain evidence="2 3">JCM 12677</strain>
    </source>
</reference>
<evidence type="ECO:0000313" key="2">
    <source>
        <dbReference type="EMBL" id="RKN42139.1"/>
    </source>
</evidence>
<proteinExistence type="predicted"/>
<comment type="caution">
    <text evidence="2">The sequence shown here is derived from an EMBL/GenBank/DDBJ whole genome shotgun (WGS) entry which is preliminary data.</text>
</comment>
<gene>
    <name evidence="2" type="ORF">D7223_23710</name>
</gene>
<sequence length="388" mass="40880">MKHEDEDIRYLLLEAVPPLPAPPDRLGAVGRRVRRHRRRRVAVSALAVALVVGLGFGGVRTLAGERPAPAPPAVAPTVLGETRCPVDLRDFPDFGAARYGEGGPLVPDGAVEITACEVPSAAGSGGVELSEPRVLTDGVDEVVRILNRLPARPGSGSAASGDAADQELRCTRKAVHRELAYVLRYPDRAPVTVYTDENCAAVVRGSAGRGQDPALLTTFLDRYRAQLIARTPPATIATPACAPSLPTDGLRLTPTRSGPKDQISINNPGRNPGLPSRLVAVTACRYEVGDTRAGLVRQQSDRDTADTLRQALNAALDRGRVTNCGSYPGYPPPTVLDTLLVADATGATAEFWLRRAPCPALVAGRSSGITPTEALLATVDGMLGPARR</sequence>
<dbReference type="EMBL" id="RBAK01000010">
    <property type="protein sequence ID" value="RKN42139.1"/>
    <property type="molecule type" value="Genomic_DNA"/>
</dbReference>
<keyword evidence="1" id="KW-0812">Transmembrane</keyword>
<name>A0A3A9Z276_9ACTN</name>
<dbReference type="Proteomes" id="UP000281726">
    <property type="component" value="Unassembled WGS sequence"/>
</dbReference>
<dbReference type="AlphaFoldDB" id="A0A3A9Z276"/>
<organism evidence="2 3">
    <name type="scientific">Micromonospora endolithica</name>
    <dbReference type="NCBI Taxonomy" id="230091"/>
    <lineage>
        <taxon>Bacteria</taxon>
        <taxon>Bacillati</taxon>
        <taxon>Actinomycetota</taxon>
        <taxon>Actinomycetes</taxon>
        <taxon>Micromonosporales</taxon>
        <taxon>Micromonosporaceae</taxon>
        <taxon>Micromonospora</taxon>
    </lineage>
</organism>
<accession>A0A3A9Z276</accession>
<evidence type="ECO:0000313" key="3">
    <source>
        <dbReference type="Proteomes" id="UP000281726"/>
    </source>
</evidence>